<dbReference type="EMBL" id="RDBF01000010">
    <property type="protein sequence ID" value="RLV55133.1"/>
    <property type="molecule type" value="Genomic_DNA"/>
</dbReference>
<comment type="caution">
    <text evidence="3">The sequence shown here is derived from an EMBL/GenBank/DDBJ whole genome shotgun (WGS) entry which is preliminary data.</text>
</comment>
<dbReference type="PANTHER" id="PTHR42698:SF1">
    <property type="entry name" value="GTPASE ERA, MITOCHONDRIAL"/>
    <property type="match status" value="1"/>
</dbReference>
<keyword evidence="1" id="KW-1133">Transmembrane helix</keyword>
<evidence type="ECO:0000313" key="3">
    <source>
        <dbReference type="EMBL" id="RLV55133.1"/>
    </source>
</evidence>
<sequence length="519" mass="55337">MTGPLDDRLAALEAAVAAAEGRLRDDQLDGARTALSRASVRLRKSAAHTIVALGGATGSGKSSLFNALSGIDLAGVGVKRPTTSWTLACTWGEDDASELLGWIGIPPRHQLTRQGPLDDADGTDSSLDGLVLLDMPDHDSVVEAHQLEVDRVVEFADLFVWVLDPQKYADAAIHERYLQPLSRHRETTIVVMNQIDRLATEADRVTALNDLRRILDREGLTGVPIIATSARSGRGLDDLRAEISRRTVAKDAAVTRLTAEVRTAAQELADVGGTSAPRGLQPEDRDRLVAALEAGTGSAQIAQSVEFATVSAGTAATDWPPFGLIARGRQRRADQELEATSDRTAVEHARAELAIREAAESAVEGTAPAWRASMLRAAGGSGAVANRVDAEVRALDLREQGTPVWWGLVGVLQWALFAAMLLGVGWLILAAVGVVSAGPSLLGLPAALWLAAVGGLGGIGLTWMSRALVRSAARRRAEYVVEQIRATVGRVVDDEILARIERELRAYETFRTRVRDAAA</sequence>
<dbReference type="AlphaFoldDB" id="A0A3L8PK90"/>
<accession>A0A3L8PK90</accession>
<dbReference type="GO" id="GO:0019843">
    <property type="term" value="F:rRNA binding"/>
    <property type="evidence" value="ECO:0007669"/>
    <property type="project" value="TreeGrafter"/>
</dbReference>
<evidence type="ECO:0000256" key="1">
    <source>
        <dbReference type="SAM" id="Phobius"/>
    </source>
</evidence>
<gene>
    <name evidence="3" type="ORF">D9V41_12475</name>
</gene>
<dbReference type="OrthoDB" id="974105at2"/>
<feature type="transmembrane region" description="Helical" evidence="1">
    <location>
        <begin position="446"/>
        <end position="469"/>
    </location>
</feature>
<protein>
    <submittedName>
        <fullName evidence="3">ABC transporter</fullName>
    </submittedName>
</protein>
<feature type="transmembrane region" description="Helical" evidence="1">
    <location>
        <begin position="404"/>
        <end position="434"/>
    </location>
</feature>
<dbReference type="Proteomes" id="UP000282515">
    <property type="component" value="Unassembled WGS sequence"/>
</dbReference>
<feature type="domain" description="G" evidence="2">
    <location>
        <begin position="51"/>
        <end position="193"/>
    </location>
</feature>
<dbReference type="SUPFAM" id="SSF52540">
    <property type="entry name" value="P-loop containing nucleoside triphosphate hydrolases"/>
    <property type="match status" value="1"/>
</dbReference>
<dbReference type="InterPro" id="IPR027417">
    <property type="entry name" value="P-loop_NTPase"/>
</dbReference>
<reference evidence="3 4" key="1">
    <citation type="submission" date="2018-10" db="EMBL/GenBank/DDBJ databases">
        <title>Aeromicrobium sp. 9W16Y-2 whole genome shotgun sequence.</title>
        <authorList>
            <person name="Li F."/>
        </authorList>
    </citation>
    <scope>NUCLEOTIDE SEQUENCE [LARGE SCALE GENOMIC DNA]</scope>
    <source>
        <strain evidence="3 4">9W16Y-2</strain>
    </source>
</reference>
<dbReference type="GO" id="GO:0005829">
    <property type="term" value="C:cytosol"/>
    <property type="evidence" value="ECO:0007669"/>
    <property type="project" value="TreeGrafter"/>
</dbReference>
<dbReference type="PANTHER" id="PTHR42698">
    <property type="entry name" value="GTPASE ERA"/>
    <property type="match status" value="1"/>
</dbReference>
<dbReference type="GO" id="GO:0000028">
    <property type="term" value="P:ribosomal small subunit assembly"/>
    <property type="evidence" value="ECO:0007669"/>
    <property type="project" value="TreeGrafter"/>
</dbReference>
<dbReference type="Pfam" id="PF01926">
    <property type="entry name" value="MMR_HSR1"/>
    <property type="match status" value="1"/>
</dbReference>
<evidence type="ECO:0000313" key="4">
    <source>
        <dbReference type="Proteomes" id="UP000282515"/>
    </source>
</evidence>
<evidence type="ECO:0000259" key="2">
    <source>
        <dbReference type="Pfam" id="PF01926"/>
    </source>
</evidence>
<dbReference type="InterPro" id="IPR005662">
    <property type="entry name" value="GTPase_Era-like"/>
</dbReference>
<dbReference type="RefSeq" id="WP_121794911.1">
    <property type="nucleotide sequence ID" value="NZ_RDBF01000010.1"/>
</dbReference>
<dbReference type="Gene3D" id="3.40.50.300">
    <property type="entry name" value="P-loop containing nucleotide triphosphate hydrolases"/>
    <property type="match status" value="1"/>
</dbReference>
<dbReference type="GO" id="GO:0043024">
    <property type="term" value="F:ribosomal small subunit binding"/>
    <property type="evidence" value="ECO:0007669"/>
    <property type="project" value="TreeGrafter"/>
</dbReference>
<dbReference type="InterPro" id="IPR006073">
    <property type="entry name" value="GTP-bd"/>
</dbReference>
<keyword evidence="1" id="KW-0812">Transmembrane</keyword>
<proteinExistence type="predicted"/>
<dbReference type="CDD" id="cd00267">
    <property type="entry name" value="ABC_ATPase"/>
    <property type="match status" value="1"/>
</dbReference>
<keyword evidence="4" id="KW-1185">Reference proteome</keyword>
<dbReference type="GO" id="GO:0005525">
    <property type="term" value="F:GTP binding"/>
    <property type="evidence" value="ECO:0007669"/>
    <property type="project" value="InterPro"/>
</dbReference>
<name>A0A3L8PK90_9ACTN</name>
<organism evidence="3 4">
    <name type="scientific">Aeromicrobium phragmitis</name>
    <dbReference type="NCBI Taxonomy" id="2478914"/>
    <lineage>
        <taxon>Bacteria</taxon>
        <taxon>Bacillati</taxon>
        <taxon>Actinomycetota</taxon>
        <taxon>Actinomycetes</taxon>
        <taxon>Propionibacteriales</taxon>
        <taxon>Nocardioidaceae</taxon>
        <taxon>Aeromicrobium</taxon>
    </lineage>
</organism>
<keyword evidence="1" id="KW-0472">Membrane</keyword>